<dbReference type="InterPro" id="IPR011009">
    <property type="entry name" value="Kinase-like_dom_sf"/>
</dbReference>
<dbReference type="InParanoid" id="A0A165K0N6"/>
<keyword evidence="4 9" id="KW-0547">Nucleotide-binding</keyword>
<evidence type="ECO:0000256" key="5">
    <source>
        <dbReference type="ARBA" id="ARBA00022777"/>
    </source>
</evidence>
<dbReference type="InterPro" id="IPR008271">
    <property type="entry name" value="Ser/Thr_kinase_AS"/>
</dbReference>
<dbReference type="GeneID" id="28899000"/>
<dbReference type="GO" id="GO:0050684">
    <property type="term" value="P:regulation of mRNA processing"/>
    <property type="evidence" value="ECO:0007669"/>
    <property type="project" value="TreeGrafter"/>
</dbReference>
<dbReference type="InterPro" id="IPR000719">
    <property type="entry name" value="Prot_kinase_dom"/>
</dbReference>
<evidence type="ECO:0000259" key="11">
    <source>
        <dbReference type="PROSITE" id="PS50011"/>
    </source>
</evidence>
<accession>A0A165K0N6</accession>
<dbReference type="PANTHER" id="PTHR47634:SF9">
    <property type="entry name" value="PROTEIN KINASE DOMAIN-CONTAINING PROTEIN-RELATED"/>
    <property type="match status" value="1"/>
</dbReference>
<comment type="similarity">
    <text evidence="10">Belongs to the protein kinase superfamily.</text>
</comment>
<dbReference type="STRING" id="1328760.A0A165K0N6"/>
<comment type="catalytic activity">
    <reaction evidence="7">
        <text>L-threonyl-[protein] + ATP = O-phospho-L-threonyl-[protein] + ADP + H(+)</text>
        <dbReference type="Rhea" id="RHEA:46608"/>
        <dbReference type="Rhea" id="RHEA-COMP:11060"/>
        <dbReference type="Rhea" id="RHEA-COMP:11605"/>
        <dbReference type="ChEBI" id="CHEBI:15378"/>
        <dbReference type="ChEBI" id="CHEBI:30013"/>
        <dbReference type="ChEBI" id="CHEBI:30616"/>
        <dbReference type="ChEBI" id="CHEBI:61977"/>
        <dbReference type="ChEBI" id="CHEBI:456216"/>
        <dbReference type="EC" id="2.7.11.1"/>
    </reaction>
</comment>
<dbReference type="OMA" id="CEPLWML"/>
<evidence type="ECO:0000256" key="4">
    <source>
        <dbReference type="ARBA" id="ARBA00022741"/>
    </source>
</evidence>
<protein>
    <recommendedName>
        <fullName evidence="1">non-specific serine/threonine protein kinase</fullName>
        <ecNumber evidence="1">2.7.11.1</ecNumber>
    </recommendedName>
</protein>
<dbReference type="OrthoDB" id="5979581at2759"/>
<sequence>MRRKPLKKLAIIIMFPSKSLKWSVRRFFLSSPFPVPIVPVNLLPATEPVEEECAPHYSPKHFYPMHLYEVLNNRYQIAAKLGWGTSSTVWLARDLHQWRWLPGRYVAVKVNANNYASREAAETELRLTEHITKANPHHVGRLFVRTLLDSFDLHGPCGTHVCMVFDPLREPLWMLKRRFQGRVLPADVLRPVSKLVIEGLNYLHSQCRIIHTDLKSDNILMALRDRAVLNAVAQDEIDSPLPQKRLGDRTIYLSRNEFGLPITEIGRPVITDFGLAVHGDNLPSYYHLIQPDSYRAPEVILACGWSYSVDIWNLGVLIWDMLQGSGPFDVEESRMRTFSNESHLAHIIALLGPPPLDMLNQGKESFHYFDNEGNFKFPELIPKSQGLENLLSCIEGDERKMFLNFISRMLQWRPADRSNAEELLSDSWLQGI</sequence>
<keyword evidence="2 10" id="KW-0723">Serine/threonine-protein kinase</keyword>
<evidence type="ECO:0000256" key="3">
    <source>
        <dbReference type="ARBA" id="ARBA00022679"/>
    </source>
</evidence>
<evidence type="ECO:0000256" key="9">
    <source>
        <dbReference type="PROSITE-ProRule" id="PRU10141"/>
    </source>
</evidence>
<dbReference type="Gene3D" id="1.10.510.10">
    <property type="entry name" value="Transferase(Phosphotransferase) domain 1"/>
    <property type="match status" value="1"/>
</dbReference>
<keyword evidence="5 12" id="KW-0418">Kinase</keyword>
<dbReference type="InterPro" id="IPR017441">
    <property type="entry name" value="Protein_kinase_ATP_BS"/>
</dbReference>
<evidence type="ECO:0000256" key="6">
    <source>
        <dbReference type="ARBA" id="ARBA00022840"/>
    </source>
</evidence>
<comment type="catalytic activity">
    <reaction evidence="8">
        <text>L-seryl-[protein] + ATP = O-phospho-L-seryl-[protein] + ADP + H(+)</text>
        <dbReference type="Rhea" id="RHEA:17989"/>
        <dbReference type="Rhea" id="RHEA-COMP:9863"/>
        <dbReference type="Rhea" id="RHEA-COMP:11604"/>
        <dbReference type="ChEBI" id="CHEBI:15378"/>
        <dbReference type="ChEBI" id="CHEBI:29999"/>
        <dbReference type="ChEBI" id="CHEBI:30616"/>
        <dbReference type="ChEBI" id="CHEBI:83421"/>
        <dbReference type="ChEBI" id="CHEBI:456216"/>
        <dbReference type="EC" id="2.7.11.1"/>
    </reaction>
</comment>
<organism evidence="12 13">
    <name type="scientific">Xylona heveae (strain CBS 132557 / TC161)</name>
    <dbReference type="NCBI Taxonomy" id="1328760"/>
    <lineage>
        <taxon>Eukaryota</taxon>
        <taxon>Fungi</taxon>
        <taxon>Dikarya</taxon>
        <taxon>Ascomycota</taxon>
        <taxon>Pezizomycotina</taxon>
        <taxon>Xylonomycetes</taxon>
        <taxon>Xylonales</taxon>
        <taxon>Xylonaceae</taxon>
        <taxon>Xylona</taxon>
    </lineage>
</organism>
<feature type="binding site" evidence="9">
    <location>
        <position position="109"/>
    </location>
    <ligand>
        <name>ATP</name>
        <dbReference type="ChEBI" id="CHEBI:30616"/>
    </ligand>
</feature>
<dbReference type="GO" id="GO:0000245">
    <property type="term" value="P:spliceosomal complex assembly"/>
    <property type="evidence" value="ECO:0007669"/>
    <property type="project" value="TreeGrafter"/>
</dbReference>
<dbReference type="EC" id="2.7.11.1" evidence="1"/>
<evidence type="ECO:0000256" key="7">
    <source>
        <dbReference type="ARBA" id="ARBA00047899"/>
    </source>
</evidence>
<evidence type="ECO:0000313" key="13">
    <source>
        <dbReference type="Proteomes" id="UP000076632"/>
    </source>
</evidence>
<dbReference type="Gene3D" id="3.30.200.20">
    <property type="entry name" value="Phosphorylase Kinase, domain 1"/>
    <property type="match status" value="1"/>
</dbReference>
<gene>
    <name evidence="12" type="ORF">L228DRAFT_254989</name>
</gene>
<evidence type="ECO:0000256" key="8">
    <source>
        <dbReference type="ARBA" id="ARBA00048679"/>
    </source>
</evidence>
<dbReference type="GO" id="GO:0005524">
    <property type="term" value="F:ATP binding"/>
    <property type="evidence" value="ECO:0007669"/>
    <property type="project" value="UniProtKB-UniRule"/>
</dbReference>
<evidence type="ECO:0000256" key="2">
    <source>
        <dbReference type="ARBA" id="ARBA00022527"/>
    </source>
</evidence>
<keyword evidence="6 9" id="KW-0067">ATP-binding</keyword>
<name>A0A165K0N6_XYLHT</name>
<dbReference type="SMART" id="SM00220">
    <property type="entry name" value="S_TKc"/>
    <property type="match status" value="1"/>
</dbReference>
<dbReference type="GO" id="GO:0005737">
    <property type="term" value="C:cytoplasm"/>
    <property type="evidence" value="ECO:0007669"/>
    <property type="project" value="TreeGrafter"/>
</dbReference>
<proteinExistence type="inferred from homology"/>
<dbReference type="PANTHER" id="PTHR47634">
    <property type="entry name" value="PROTEIN KINASE DOMAIN-CONTAINING PROTEIN-RELATED"/>
    <property type="match status" value="1"/>
</dbReference>
<dbReference type="EMBL" id="KV407454">
    <property type="protein sequence ID" value="KZF26857.1"/>
    <property type="molecule type" value="Genomic_DNA"/>
</dbReference>
<dbReference type="Proteomes" id="UP000076632">
    <property type="component" value="Unassembled WGS sequence"/>
</dbReference>
<evidence type="ECO:0000313" key="12">
    <source>
        <dbReference type="EMBL" id="KZF26857.1"/>
    </source>
</evidence>
<evidence type="ECO:0000256" key="10">
    <source>
        <dbReference type="RuleBase" id="RU000304"/>
    </source>
</evidence>
<dbReference type="GO" id="GO:0005634">
    <property type="term" value="C:nucleus"/>
    <property type="evidence" value="ECO:0007669"/>
    <property type="project" value="TreeGrafter"/>
</dbReference>
<dbReference type="PROSITE" id="PS00108">
    <property type="entry name" value="PROTEIN_KINASE_ST"/>
    <property type="match status" value="1"/>
</dbReference>
<dbReference type="SUPFAM" id="SSF56112">
    <property type="entry name" value="Protein kinase-like (PK-like)"/>
    <property type="match status" value="1"/>
</dbReference>
<feature type="domain" description="Protein kinase" evidence="11">
    <location>
        <begin position="75"/>
        <end position="429"/>
    </location>
</feature>
<dbReference type="PROSITE" id="PS00107">
    <property type="entry name" value="PROTEIN_KINASE_ATP"/>
    <property type="match status" value="1"/>
</dbReference>
<dbReference type="FunFam" id="3.30.200.20:FF:000786">
    <property type="entry name" value="Protein kinase domain protein"/>
    <property type="match status" value="1"/>
</dbReference>
<dbReference type="Pfam" id="PF00069">
    <property type="entry name" value="Pkinase"/>
    <property type="match status" value="2"/>
</dbReference>
<dbReference type="GO" id="GO:0004674">
    <property type="term" value="F:protein serine/threonine kinase activity"/>
    <property type="evidence" value="ECO:0007669"/>
    <property type="project" value="UniProtKB-KW"/>
</dbReference>
<keyword evidence="3" id="KW-0808">Transferase</keyword>
<dbReference type="AlphaFoldDB" id="A0A165K0N6"/>
<dbReference type="PROSITE" id="PS50011">
    <property type="entry name" value="PROTEIN_KINASE_DOM"/>
    <property type="match status" value="1"/>
</dbReference>
<reference evidence="12 13" key="1">
    <citation type="journal article" date="2016" name="Fungal Biol.">
        <title>The genome of Xylona heveae provides a window into fungal endophytism.</title>
        <authorList>
            <person name="Gazis R."/>
            <person name="Kuo A."/>
            <person name="Riley R."/>
            <person name="LaButti K."/>
            <person name="Lipzen A."/>
            <person name="Lin J."/>
            <person name="Amirebrahimi M."/>
            <person name="Hesse C.N."/>
            <person name="Spatafora J.W."/>
            <person name="Henrissat B."/>
            <person name="Hainaut M."/>
            <person name="Grigoriev I.V."/>
            <person name="Hibbett D.S."/>
        </authorList>
    </citation>
    <scope>NUCLEOTIDE SEQUENCE [LARGE SCALE GENOMIC DNA]</scope>
    <source>
        <strain evidence="12 13">TC161</strain>
    </source>
</reference>
<keyword evidence="13" id="KW-1185">Reference proteome</keyword>
<dbReference type="InterPro" id="IPR051334">
    <property type="entry name" value="SRPK"/>
</dbReference>
<dbReference type="RefSeq" id="XP_018192412.1">
    <property type="nucleotide sequence ID" value="XM_018333863.1"/>
</dbReference>
<evidence type="ECO:0000256" key="1">
    <source>
        <dbReference type="ARBA" id="ARBA00012513"/>
    </source>
</evidence>